<name>A0ACC1J1I7_9FUNG</name>
<protein>
    <submittedName>
        <fullName evidence="1">Uncharacterized protein</fullName>
    </submittedName>
</protein>
<keyword evidence="2" id="KW-1185">Reference proteome</keyword>
<organism evidence="1 2">
    <name type="scientific">Linderina macrospora</name>
    <dbReference type="NCBI Taxonomy" id="4868"/>
    <lineage>
        <taxon>Eukaryota</taxon>
        <taxon>Fungi</taxon>
        <taxon>Fungi incertae sedis</taxon>
        <taxon>Zoopagomycota</taxon>
        <taxon>Kickxellomycotina</taxon>
        <taxon>Kickxellomycetes</taxon>
        <taxon>Kickxellales</taxon>
        <taxon>Kickxellaceae</taxon>
        <taxon>Linderina</taxon>
    </lineage>
</organism>
<dbReference type="EMBL" id="JANBPW010004889">
    <property type="protein sequence ID" value="KAJ1933858.1"/>
    <property type="molecule type" value="Genomic_DNA"/>
</dbReference>
<feature type="non-terminal residue" evidence="1">
    <location>
        <position position="172"/>
    </location>
</feature>
<gene>
    <name evidence="1" type="ORF">FBU59_005889</name>
</gene>
<comment type="caution">
    <text evidence="1">The sequence shown here is derived from an EMBL/GenBank/DDBJ whole genome shotgun (WGS) entry which is preliminary data.</text>
</comment>
<evidence type="ECO:0000313" key="2">
    <source>
        <dbReference type="Proteomes" id="UP001150603"/>
    </source>
</evidence>
<accession>A0ACC1J1I7</accession>
<evidence type="ECO:0000313" key="1">
    <source>
        <dbReference type="EMBL" id="KAJ1933858.1"/>
    </source>
</evidence>
<reference evidence="1" key="1">
    <citation type="submission" date="2022-07" db="EMBL/GenBank/DDBJ databases">
        <title>Phylogenomic reconstructions and comparative analyses of Kickxellomycotina fungi.</title>
        <authorList>
            <person name="Reynolds N.K."/>
            <person name="Stajich J.E."/>
            <person name="Barry K."/>
            <person name="Grigoriev I.V."/>
            <person name="Crous P."/>
            <person name="Smith M.E."/>
        </authorList>
    </citation>
    <scope>NUCLEOTIDE SEQUENCE</scope>
    <source>
        <strain evidence="1">NRRL 5244</strain>
    </source>
</reference>
<dbReference type="Proteomes" id="UP001150603">
    <property type="component" value="Unassembled WGS sequence"/>
</dbReference>
<proteinExistence type="predicted"/>
<sequence length="172" mass="19716">MSAEFDENAQMLDLESIREFQKEAIWRQMQEYKRDARRSQQRASDLERRQEQWTLRIGRLCQAWDHAVTQLDIIINKDAGDGRSSPSARTSAVESWLSVLLPTKITDTADESQTEADSSSAVEKSEVVQTSLQRFNRAAQAMVRQLEGKSTTPVDWQSAIERLSRTHTSEKE</sequence>